<proteinExistence type="predicted"/>
<gene>
    <name evidence="1" type="ORF">MA16_Dca027120</name>
</gene>
<dbReference type="Proteomes" id="UP000233837">
    <property type="component" value="Unassembled WGS sequence"/>
</dbReference>
<protein>
    <submittedName>
        <fullName evidence="1">Uncharacterized protein</fullName>
    </submittedName>
</protein>
<name>A0A2I0W249_9ASPA</name>
<accession>A0A2I0W249</accession>
<dbReference type="EMBL" id="KZ503002">
    <property type="protein sequence ID" value="PKU69740.1"/>
    <property type="molecule type" value="Genomic_DNA"/>
</dbReference>
<sequence length="66" mass="7623">MKYRKVVGDYGNWGRRSGERNIETLGIRALLGIENGKRDLLLFPAQWNPRFGSAKEPWLHSRPGQK</sequence>
<evidence type="ECO:0000313" key="1">
    <source>
        <dbReference type="EMBL" id="PKU69740.1"/>
    </source>
</evidence>
<reference evidence="1 2" key="2">
    <citation type="journal article" date="2017" name="Nature">
        <title>The Apostasia genome and the evolution of orchids.</title>
        <authorList>
            <person name="Zhang G.Q."/>
            <person name="Liu K.W."/>
            <person name="Li Z."/>
            <person name="Lohaus R."/>
            <person name="Hsiao Y.Y."/>
            <person name="Niu S.C."/>
            <person name="Wang J.Y."/>
            <person name="Lin Y.C."/>
            <person name="Xu Q."/>
            <person name="Chen L.J."/>
            <person name="Yoshida K."/>
            <person name="Fujiwara S."/>
            <person name="Wang Z.W."/>
            <person name="Zhang Y.Q."/>
            <person name="Mitsuda N."/>
            <person name="Wang M."/>
            <person name="Liu G.H."/>
            <person name="Pecoraro L."/>
            <person name="Huang H.X."/>
            <person name="Xiao X.J."/>
            <person name="Lin M."/>
            <person name="Wu X.Y."/>
            <person name="Wu W.L."/>
            <person name="Chen Y.Y."/>
            <person name="Chang S.B."/>
            <person name="Sakamoto S."/>
            <person name="Ohme-Takagi M."/>
            <person name="Yagi M."/>
            <person name="Zeng S.J."/>
            <person name="Shen C.Y."/>
            <person name="Yeh C.M."/>
            <person name="Luo Y.B."/>
            <person name="Tsai W.C."/>
            <person name="Van de Peer Y."/>
            <person name="Liu Z.J."/>
        </authorList>
    </citation>
    <scope>NUCLEOTIDE SEQUENCE [LARGE SCALE GENOMIC DNA]</scope>
    <source>
        <tissue evidence="1">The whole plant</tissue>
    </source>
</reference>
<organism evidence="1 2">
    <name type="scientific">Dendrobium catenatum</name>
    <dbReference type="NCBI Taxonomy" id="906689"/>
    <lineage>
        <taxon>Eukaryota</taxon>
        <taxon>Viridiplantae</taxon>
        <taxon>Streptophyta</taxon>
        <taxon>Embryophyta</taxon>
        <taxon>Tracheophyta</taxon>
        <taxon>Spermatophyta</taxon>
        <taxon>Magnoliopsida</taxon>
        <taxon>Liliopsida</taxon>
        <taxon>Asparagales</taxon>
        <taxon>Orchidaceae</taxon>
        <taxon>Epidendroideae</taxon>
        <taxon>Malaxideae</taxon>
        <taxon>Dendrobiinae</taxon>
        <taxon>Dendrobium</taxon>
    </lineage>
</organism>
<reference evidence="1 2" key="1">
    <citation type="journal article" date="2016" name="Sci. Rep.">
        <title>The Dendrobium catenatum Lindl. genome sequence provides insights into polysaccharide synthase, floral development and adaptive evolution.</title>
        <authorList>
            <person name="Zhang G.Q."/>
            <person name="Xu Q."/>
            <person name="Bian C."/>
            <person name="Tsai W.C."/>
            <person name="Yeh C.M."/>
            <person name="Liu K.W."/>
            <person name="Yoshida K."/>
            <person name="Zhang L.S."/>
            <person name="Chang S.B."/>
            <person name="Chen F."/>
            <person name="Shi Y."/>
            <person name="Su Y.Y."/>
            <person name="Zhang Y.Q."/>
            <person name="Chen L.J."/>
            <person name="Yin Y."/>
            <person name="Lin M."/>
            <person name="Huang H."/>
            <person name="Deng H."/>
            <person name="Wang Z.W."/>
            <person name="Zhu S.L."/>
            <person name="Zhao X."/>
            <person name="Deng C."/>
            <person name="Niu S.C."/>
            <person name="Huang J."/>
            <person name="Wang M."/>
            <person name="Liu G.H."/>
            <person name="Yang H.J."/>
            <person name="Xiao X.J."/>
            <person name="Hsiao Y.Y."/>
            <person name="Wu W.L."/>
            <person name="Chen Y.Y."/>
            <person name="Mitsuda N."/>
            <person name="Ohme-Takagi M."/>
            <person name="Luo Y.B."/>
            <person name="Van de Peer Y."/>
            <person name="Liu Z.J."/>
        </authorList>
    </citation>
    <scope>NUCLEOTIDE SEQUENCE [LARGE SCALE GENOMIC DNA]</scope>
    <source>
        <tissue evidence="1">The whole plant</tissue>
    </source>
</reference>
<evidence type="ECO:0000313" key="2">
    <source>
        <dbReference type="Proteomes" id="UP000233837"/>
    </source>
</evidence>
<keyword evidence="2" id="KW-1185">Reference proteome</keyword>
<dbReference type="AlphaFoldDB" id="A0A2I0W249"/>